<evidence type="ECO:0000313" key="3">
    <source>
        <dbReference type="Proteomes" id="UP000652761"/>
    </source>
</evidence>
<name>A0A843TP86_COLES</name>
<dbReference type="EMBL" id="NMUH01000091">
    <property type="protein sequence ID" value="MQL71220.1"/>
    <property type="molecule type" value="Genomic_DNA"/>
</dbReference>
<feature type="region of interest" description="Disordered" evidence="1">
    <location>
        <begin position="36"/>
        <end position="100"/>
    </location>
</feature>
<sequence length="100" mass="11031">MLDPSAPQVKEGSLFIQLAASPPGEPKFKEEQCFEENAAQKKSGSTRSIRPSTKNKYKEHFAAGAPRIYKSDSSPSKTPEKGTRLQRHQHPLNGAYGAYL</sequence>
<accession>A0A843TP86</accession>
<reference evidence="2" key="1">
    <citation type="submission" date="2017-07" db="EMBL/GenBank/DDBJ databases">
        <title>Taro Niue Genome Assembly and Annotation.</title>
        <authorList>
            <person name="Atibalentja N."/>
            <person name="Keating K."/>
            <person name="Fields C.J."/>
        </authorList>
    </citation>
    <scope>NUCLEOTIDE SEQUENCE</scope>
    <source>
        <strain evidence="2">Niue_2</strain>
        <tissue evidence="2">Leaf</tissue>
    </source>
</reference>
<evidence type="ECO:0000313" key="2">
    <source>
        <dbReference type="EMBL" id="MQL71220.1"/>
    </source>
</evidence>
<gene>
    <name evidence="2" type="ORF">Taro_003527</name>
</gene>
<protein>
    <submittedName>
        <fullName evidence="2">Uncharacterized protein</fullName>
    </submittedName>
</protein>
<comment type="caution">
    <text evidence="2">The sequence shown here is derived from an EMBL/GenBank/DDBJ whole genome shotgun (WGS) entry which is preliminary data.</text>
</comment>
<dbReference type="Proteomes" id="UP000652761">
    <property type="component" value="Unassembled WGS sequence"/>
</dbReference>
<evidence type="ECO:0000256" key="1">
    <source>
        <dbReference type="SAM" id="MobiDB-lite"/>
    </source>
</evidence>
<proteinExistence type="predicted"/>
<dbReference type="AlphaFoldDB" id="A0A843TP86"/>
<organism evidence="2 3">
    <name type="scientific">Colocasia esculenta</name>
    <name type="common">Wild taro</name>
    <name type="synonym">Arum esculentum</name>
    <dbReference type="NCBI Taxonomy" id="4460"/>
    <lineage>
        <taxon>Eukaryota</taxon>
        <taxon>Viridiplantae</taxon>
        <taxon>Streptophyta</taxon>
        <taxon>Embryophyta</taxon>
        <taxon>Tracheophyta</taxon>
        <taxon>Spermatophyta</taxon>
        <taxon>Magnoliopsida</taxon>
        <taxon>Liliopsida</taxon>
        <taxon>Araceae</taxon>
        <taxon>Aroideae</taxon>
        <taxon>Colocasieae</taxon>
        <taxon>Colocasia</taxon>
    </lineage>
</organism>
<keyword evidence="3" id="KW-1185">Reference proteome</keyword>
<feature type="compositionally biased region" description="Polar residues" evidence="1">
    <location>
        <begin position="40"/>
        <end position="54"/>
    </location>
</feature>